<dbReference type="Gene3D" id="3.20.20.10">
    <property type="entry name" value="Alanine racemase"/>
    <property type="match status" value="1"/>
</dbReference>
<dbReference type="SUPFAM" id="SSF63418">
    <property type="entry name" value="MurE/MurF N-terminal domain"/>
    <property type="match status" value="1"/>
</dbReference>
<dbReference type="SMR" id="A0A2P8D088"/>
<dbReference type="GO" id="GO:0051301">
    <property type="term" value="P:cell division"/>
    <property type="evidence" value="ECO:0007669"/>
    <property type="project" value="UniProtKB-KW"/>
</dbReference>
<dbReference type="UniPathway" id="UPA00042">
    <property type="reaction ID" value="UER00497"/>
</dbReference>
<dbReference type="Pfam" id="PF01225">
    <property type="entry name" value="Mur_ligase"/>
    <property type="match status" value="1"/>
</dbReference>
<dbReference type="InterPro" id="IPR035911">
    <property type="entry name" value="MurE/MurF_N"/>
</dbReference>
<reference evidence="18 19" key="1">
    <citation type="submission" date="2018-03" db="EMBL/GenBank/DDBJ databases">
        <title>Genomic Encyclopedia of Type Strains, Phase III (KMG-III): the genomes of soil and plant-associated and newly described type strains.</title>
        <authorList>
            <person name="Whitman W."/>
        </authorList>
    </citation>
    <scope>NUCLEOTIDE SEQUENCE [LARGE SCALE GENOMIC DNA]</scope>
    <source>
        <strain evidence="18 19">CGMCC 1.12700</strain>
    </source>
</reference>
<evidence type="ECO:0000256" key="9">
    <source>
        <dbReference type="ARBA" id="ARBA00022960"/>
    </source>
</evidence>
<dbReference type="GO" id="GO:0030170">
    <property type="term" value="F:pyridoxal phosphate binding"/>
    <property type="evidence" value="ECO:0007669"/>
    <property type="project" value="UniProtKB-UniRule"/>
</dbReference>
<evidence type="ECO:0000256" key="2">
    <source>
        <dbReference type="ARBA" id="ARBA00001933"/>
    </source>
</evidence>
<proteinExistence type="inferred from homology"/>
<comment type="cofactor">
    <cofactor evidence="2 14 15">
        <name>pyridoxal 5'-phosphate</name>
        <dbReference type="ChEBI" id="CHEBI:597326"/>
    </cofactor>
</comment>
<evidence type="ECO:0000256" key="3">
    <source>
        <dbReference type="ARBA" id="ARBA00022490"/>
    </source>
</evidence>
<sequence>MNLNDILKATKAEAIPEVKDIDIAELLIDSRKIVNPARAMFIAIKGSHRDGHQFIDDAYEKGVRTFLISEETDTAKYKDAQFLKVTDTLTALHQLATAHRNQFHIPVIGITGSNGKTIVKEWLFQLLSENYKIIRSPKSYNSQIGVPLSVWRMQAHHTLGIFEAGISQPGEMSRSERILHPDIGIFTNIGEAHSEGFLNNRQKINEKLILFRHAKELIYCKDHHELNECIVQYCHQIRSGEEDDLKVFTWSQKSEATLRIQGIDKSSNSTTIRGVYEEREIAILIPFSDNASIENAIHCWCVLLLFKIEDSQIAERMARLHPVAMRLELLHGVDNCTIINDTYNSDLTSLQIALDFLEQQKQHPRRTVILSDMLQIGKPDGDLYEEVAELVSQKNIYRIICIGVALSKHKPTFRKHKKLRSIFFKSTEEFLKKMHMITFENEAILLKGARAFRFEKIEKLLEQKIHKTVLEINLSAIQNNLNVYRALLPAPVKMMAMVKAYSYGSGSYEIANLLQFAGVDYLTVAYVDEGVALRKAGISAPIMVMSPEAGAFDRMISWKLEPEIFSIYSLQQFTEIAHTLNVSHYPVHIKLDTGMHRLGFMPHELPELMAELKVNTAIKVVSIFSHLAGSDSADFDGFTAEQARNFDNMSQELMQVLPTRPLRHLVNSTGITRHPELYYDMVRLGIGMYGFDGSDKVQHQLQNIGTLKTTIAQIKELKAGETVGYSRKGKLERDSRIATVSIGYADGYFRDFGNGNAHMLVHGKPAPVVGAVCMDMCMLDITGIDNAAVGDEVIVFGNELPIGQLADWAKTIPYEVLTGISQRVNRIYVNE</sequence>
<dbReference type="Pfam" id="PF08245">
    <property type="entry name" value="Mur_ligase_M"/>
    <property type="match status" value="1"/>
</dbReference>
<feature type="modified residue" description="N6-(pyridoxal phosphate)lysine" evidence="14 15">
    <location>
        <position position="499"/>
    </location>
</feature>
<dbReference type="SMART" id="SM01005">
    <property type="entry name" value="Ala_racemase_C"/>
    <property type="match status" value="1"/>
</dbReference>
<keyword evidence="8 14" id="KW-0663">Pyridoxal phosphate</keyword>
<dbReference type="PANTHER" id="PTHR43024">
    <property type="entry name" value="UDP-N-ACETYLMURAMOYL-TRIPEPTIDE--D-ALANYL-D-ALANINE LIGASE"/>
    <property type="match status" value="1"/>
</dbReference>
<dbReference type="NCBIfam" id="TIGR01143">
    <property type="entry name" value="murF"/>
    <property type="match status" value="1"/>
</dbReference>
<dbReference type="RefSeq" id="WP_106523916.1">
    <property type="nucleotide sequence ID" value="NZ_PYGD01000007.1"/>
</dbReference>
<dbReference type="InterPro" id="IPR000713">
    <property type="entry name" value="Mur_ligase_N"/>
</dbReference>
<feature type="active site" description="Proton acceptor; specific for L-alanine" evidence="14">
    <location>
        <position position="725"/>
    </location>
</feature>
<protein>
    <recommendedName>
        <fullName evidence="14">Alanine racemase</fullName>
        <ecNumber evidence="14">5.1.1.1</ecNumber>
    </recommendedName>
</protein>
<feature type="binding site" evidence="14 16">
    <location>
        <position position="597"/>
    </location>
    <ligand>
        <name>substrate</name>
    </ligand>
</feature>
<dbReference type="NCBIfam" id="NF008897">
    <property type="entry name" value="PRK11930.1"/>
    <property type="match status" value="1"/>
</dbReference>
<keyword evidence="10" id="KW-0573">Peptidoglycan synthesis</keyword>
<dbReference type="Proteomes" id="UP000240572">
    <property type="component" value="Unassembled WGS sequence"/>
</dbReference>
<dbReference type="GO" id="GO:0009252">
    <property type="term" value="P:peptidoglycan biosynthetic process"/>
    <property type="evidence" value="ECO:0007669"/>
    <property type="project" value="UniProtKB-KW"/>
</dbReference>
<feature type="active site" description="Proton acceptor; specific for D-alanine" evidence="14">
    <location>
        <position position="499"/>
    </location>
</feature>
<dbReference type="CDD" id="cd00430">
    <property type="entry name" value="PLPDE_III_AR"/>
    <property type="match status" value="1"/>
</dbReference>
<evidence type="ECO:0000256" key="8">
    <source>
        <dbReference type="ARBA" id="ARBA00022898"/>
    </source>
</evidence>
<dbReference type="InterPro" id="IPR036615">
    <property type="entry name" value="Mur_ligase_C_dom_sf"/>
</dbReference>
<dbReference type="AlphaFoldDB" id="A0A2P8D088"/>
<comment type="similarity">
    <text evidence="14">Belongs to the alanine racemase family.</text>
</comment>
<evidence type="ECO:0000256" key="5">
    <source>
        <dbReference type="ARBA" id="ARBA00022618"/>
    </source>
</evidence>
<feature type="binding site" evidence="14 16">
    <location>
        <position position="774"/>
    </location>
    <ligand>
        <name>substrate</name>
    </ligand>
</feature>
<dbReference type="InterPro" id="IPR005863">
    <property type="entry name" value="UDP-N-AcMur_synth"/>
</dbReference>
<dbReference type="SUPFAM" id="SSF53623">
    <property type="entry name" value="MurD-like peptide ligases, catalytic domain"/>
    <property type="match status" value="1"/>
</dbReference>
<dbReference type="GO" id="GO:0005524">
    <property type="term" value="F:ATP binding"/>
    <property type="evidence" value="ECO:0007669"/>
    <property type="project" value="UniProtKB-KW"/>
</dbReference>
<dbReference type="Pfam" id="PF00842">
    <property type="entry name" value="Ala_racemase_C"/>
    <property type="match status" value="1"/>
</dbReference>
<dbReference type="PRINTS" id="PR00992">
    <property type="entry name" value="ALARACEMASE"/>
</dbReference>
<dbReference type="OrthoDB" id="9801978at2"/>
<comment type="function">
    <text evidence="14">Catalyzes the interconversion of L-alanine and D-alanine. May also act on other amino acids.</text>
</comment>
<organism evidence="18 19">
    <name type="scientific">Taibaiella chishuiensis</name>
    <dbReference type="NCBI Taxonomy" id="1434707"/>
    <lineage>
        <taxon>Bacteria</taxon>
        <taxon>Pseudomonadati</taxon>
        <taxon>Bacteroidota</taxon>
        <taxon>Chitinophagia</taxon>
        <taxon>Chitinophagales</taxon>
        <taxon>Chitinophagaceae</taxon>
        <taxon>Taibaiella</taxon>
    </lineage>
</organism>
<dbReference type="Gene3D" id="3.40.1390.10">
    <property type="entry name" value="MurE/MurF, N-terminal domain"/>
    <property type="match status" value="1"/>
</dbReference>
<evidence type="ECO:0000256" key="6">
    <source>
        <dbReference type="ARBA" id="ARBA00022741"/>
    </source>
</evidence>
<dbReference type="EC" id="5.1.1.1" evidence="14"/>
<keyword evidence="6" id="KW-0547">Nucleotide-binding</keyword>
<dbReference type="Gene3D" id="3.90.190.20">
    <property type="entry name" value="Mur ligase, C-terminal domain"/>
    <property type="match status" value="1"/>
</dbReference>
<keyword evidence="3" id="KW-0963">Cytoplasm</keyword>
<feature type="domain" description="Alanine racemase C-terminal" evidence="17">
    <location>
        <begin position="704"/>
        <end position="829"/>
    </location>
</feature>
<keyword evidence="5" id="KW-0132">Cell division</keyword>
<dbReference type="InterPro" id="IPR000821">
    <property type="entry name" value="Ala_racemase"/>
</dbReference>
<dbReference type="Gene3D" id="2.40.37.10">
    <property type="entry name" value="Lyase, Ornithine Decarboxylase, Chain A, domain 1"/>
    <property type="match status" value="1"/>
</dbReference>
<dbReference type="SUPFAM" id="SSF51419">
    <property type="entry name" value="PLP-binding barrel"/>
    <property type="match status" value="1"/>
</dbReference>
<evidence type="ECO:0000313" key="19">
    <source>
        <dbReference type="Proteomes" id="UP000240572"/>
    </source>
</evidence>
<dbReference type="HAMAP" id="MF_01201">
    <property type="entry name" value="Ala_racemase"/>
    <property type="match status" value="1"/>
</dbReference>
<evidence type="ECO:0000256" key="10">
    <source>
        <dbReference type="ARBA" id="ARBA00022984"/>
    </source>
</evidence>
<dbReference type="InterPro" id="IPR029066">
    <property type="entry name" value="PLP-binding_barrel"/>
</dbReference>
<dbReference type="SUPFAM" id="SSF53244">
    <property type="entry name" value="MurD-like peptide ligases, peptide-binding domain"/>
    <property type="match status" value="1"/>
</dbReference>
<dbReference type="InterPro" id="IPR013221">
    <property type="entry name" value="Mur_ligase_cen"/>
</dbReference>
<dbReference type="InterPro" id="IPR011079">
    <property type="entry name" value="Ala_racemase_C"/>
</dbReference>
<dbReference type="Pfam" id="PF01168">
    <property type="entry name" value="Ala_racemase_N"/>
    <property type="match status" value="1"/>
</dbReference>
<dbReference type="FunFam" id="3.20.20.10:FF:000002">
    <property type="entry name" value="Alanine racemase"/>
    <property type="match status" value="1"/>
</dbReference>
<dbReference type="SUPFAM" id="SSF50621">
    <property type="entry name" value="Alanine racemase C-terminal domain-like"/>
    <property type="match status" value="1"/>
</dbReference>
<evidence type="ECO:0000259" key="17">
    <source>
        <dbReference type="SMART" id="SM01005"/>
    </source>
</evidence>
<accession>A0A2P8D088</accession>
<name>A0A2P8D088_9BACT</name>
<dbReference type="GO" id="GO:0071555">
    <property type="term" value="P:cell wall organization"/>
    <property type="evidence" value="ECO:0007669"/>
    <property type="project" value="UniProtKB-KW"/>
</dbReference>
<evidence type="ECO:0000256" key="12">
    <source>
        <dbReference type="ARBA" id="ARBA00023306"/>
    </source>
</evidence>
<evidence type="ECO:0000256" key="15">
    <source>
        <dbReference type="PIRSR" id="PIRSR600821-50"/>
    </source>
</evidence>
<evidence type="ECO:0000256" key="7">
    <source>
        <dbReference type="ARBA" id="ARBA00022840"/>
    </source>
</evidence>
<gene>
    <name evidence="18" type="ORF">B0I18_10740</name>
</gene>
<dbReference type="GO" id="GO:0008784">
    <property type="term" value="F:alanine racemase activity"/>
    <property type="evidence" value="ECO:0007669"/>
    <property type="project" value="UniProtKB-UniRule"/>
</dbReference>
<evidence type="ECO:0000256" key="16">
    <source>
        <dbReference type="PIRSR" id="PIRSR600821-52"/>
    </source>
</evidence>
<evidence type="ECO:0000256" key="11">
    <source>
        <dbReference type="ARBA" id="ARBA00023235"/>
    </source>
</evidence>
<keyword evidence="19" id="KW-1185">Reference proteome</keyword>
<keyword evidence="11 14" id="KW-0413">Isomerase</keyword>
<keyword evidence="7" id="KW-0067">ATP-binding</keyword>
<dbReference type="PANTHER" id="PTHR43024:SF1">
    <property type="entry name" value="UDP-N-ACETYLMURAMOYL-TRIPEPTIDE--D-ALANYL-D-ALANINE LIGASE"/>
    <property type="match status" value="1"/>
</dbReference>
<dbReference type="EMBL" id="PYGD01000007">
    <property type="protein sequence ID" value="PSK90630.1"/>
    <property type="molecule type" value="Genomic_DNA"/>
</dbReference>
<dbReference type="InterPro" id="IPR009006">
    <property type="entry name" value="Ala_racemase/Decarboxylase_C"/>
</dbReference>
<dbReference type="InterPro" id="IPR001608">
    <property type="entry name" value="Ala_racemase_N"/>
</dbReference>
<dbReference type="NCBIfam" id="TIGR00492">
    <property type="entry name" value="alr"/>
    <property type="match status" value="1"/>
</dbReference>
<evidence type="ECO:0000256" key="4">
    <source>
        <dbReference type="ARBA" id="ARBA00022598"/>
    </source>
</evidence>
<dbReference type="Gene3D" id="3.40.1190.10">
    <property type="entry name" value="Mur-like, catalytic domain"/>
    <property type="match status" value="1"/>
</dbReference>
<evidence type="ECO:0000256" key="14">
    <source>
        <dbReference type="HAMAP-Rule" id="MF_01201"/>
    </source>
</evidence>
<dbReference type="GO" id="GO:0030632">
    <property type="term" value="P:D-alanine biosynthetic process"/>
    <property type="evidence" value="ECO:0007669"/>
    <property type="project" value="UniProtKB-UniRule"/>
</dbReference>
<dbReference type="InterPro" id="IPR051046">
    <property type="entry name" value="MurCDEF_CellWall_CoF430Synth"/>
</dbReference>
<keyword evidence="12" id="KW-0131">Cell cycle</keyword>
<dbReference type="InterPro" id="IPR036565">
    <property type="entry name" value="Mur-like_cat_sf"/>
</dbReference>
<dbReference type="GO" id="GO:0047480">
    <property type="term" value="F:UDP-N-acetylmuramoyl-tripeptide-D-alanyl-D-alanine ligase activity"/>
    <property type="evidence" value="ECO:0007669"/>
    <property type="project" value="InterPro"/>
</dbReference>
<comment type="pathway">
    <text evidence="14">Amino-acid biosynthesis; D-alanine biosynthesis; D-alanine from L-alanine: step 1/1.</text>
</comment>
<evidence type="ECO:0000256" key="1">
    <source>
        <dbReference type="ARBA" id="ARBA00000316"/>
    </source>
</evidence>
<comment type="caution">
    <text evidence="18">The sequence shown here is derived from an EMBL/GenBank/DDBJ whole genome shotgun (WGS) entry which is preliminary data.</text>
</comment>
<evidence type="ECO:0000256" key="13">
    <source>
        <dbReference type="ARBA" id="ARBA00023316"/>
    </source>
</evidence>
<keyword evidence="4 18" id="KW-0436">Ligase</keyword>
<keyword evidence="9" id="KW-0133">Cell shape</keyword>
<keyword evidence="13" id="KW-0961">Cell wall biogenesis/degradation</keyword>
<evidence type="ECO:0000313" key="18">
    <source>
        <dbReference type="EMBL" id="PSK90630.1"/>
    </source>
</evidence>
<comment type="catalytic activity">
    <reaction evidence="1 14">
        <text>L-alanine = D-alanine</text>
        <dbReference type="Rhea" id="RHEA:20249"/>
        <dbReference type="ChEBI" id="CHEBI:57416"/>
        <dbReference type="ChEBI" id="CHEBI:57972"/>
        <dbReference type="EC" id="5.1.1.1"/>
    </reaction>
</comment>
<dbReference type="GO" id="GO:0008360">
    <property type="term" value="P:regulation of cell shape"/>
    <property type="evidence" value="ECO:0007669"/>
    <property type="project" value="UniProtKB-KW"/>
</dbReference>